<organism evidence="3 4">
    <name type="scientific">Talaromyces stipitatus (strain ATCC 10500 / CBS 375.48 / QM 6759 / NRRL 1006)</name>
    <name type="common">Penicillium stipitatum</name>
    <dbReference type="NCBI Taxonomy" id="441959"/>
    <lineage>
        <taxon>Eukaryota</taxon>
        <taxon>Fungi</taxon>
        <taxon>Dikarya</taxon>
        <taxon>Ascomycota</taxon>
        <taxon>Pezizomycotina</taxon>
        <taxon>Eurotiomycetes</taxon>
        <taxon>Eurotiomycetidae</taxon>
        <taxon>Eurotiales</taxon>
        <taxon>Trichocomaceae</taxon>
        <taxon>Talaromyces</taxon>
        <taxon>Talaromyces sect. Talaromyces</taxon>
    </lineage>
</organism>
<dbReference type="Gene3D" id="3.60.10.10">
    <property type="entry name" value="Endonuclease/exonuclease/phosphatase"/>
    <property type="match status" value="1"/>
</dbReference>
<name>B8MV37_TALSN</name>
<proteinExistence type="predicted"/>
<dbReference type="PhylomeDB" id="B8MV37"/>
<evidence type="ECO:0000256" key="1">
    <source>
        <dbReference type="SAM" id="Coils"/>
    </source>
</evidence>
<evidence type="ECO:0000313" key="4">
    <source>
        <dbReference type="Proteomes" id="UP000001745"/>
    </source>
</evidence>
<dbReference type="GO" id="GO:0003824">
    <property type="term" value="F:catalytic activity"/>
    <property type="evidence" value="ECO:0007669"/>
    <property type="project" value="InterPro"/>
</dbReference>
<dbReference type="InterPro" id="IPR005135">
    <property type="entry name" value="Endo/exonuclease/phosphatase"/>
</dbReference>
<dbReference type="RefSeq" id="XP_002488509.1">
    <property type="nucleotide sequence ID" value="XM_002488464.1"/>
</dbReference>
<dbReference type="VEuPathDB" id="FungiDB:TSTA_109320"/>
<dbReference type="STRING" id="441959.B8MV37"/>
<accession>B8MV37</accession>
<dbReference type="InParanoid" id="B8MV37"/>
<dbReference type="Pfam" id="PF14529">
    <property type="entry name" value="Exo_endo_phos_2"/>
    <property type="match status" value="1"/>
</dbReference>
<feature type="domain" description="Endonuclease/exonuclease/phosphatase" evidence="2">
    <location>
        <begin position="104"/>
        <end position="237"/>
    </location>
</feature>
<evidence type="ECO:0000313" key="3">
    <source>
        <dbReference type="EMBL" id="EED11753.1"/>
    </source>
</evidence>
<dbReference type="AlphaFoldDB" id="B8MV37"/>
<dbReference type="eggNOG" id="KOG1075">
    <property type="taxonomic scope" value="Eukaryota"/>
</dbReference>
<dbReference type="EMBL" id="EQ962661">
    <property type="protein sequence ID" value="EED11753.1"/>
    <property type="molecule type" value="Genomic_DNA"/>
</dbReference>
<protein>
    <recommendedName>
        <fullName evidence="2">Endonuclease/exonuclease/phosphatase domain-containing protein</fullName>
    </recommendedName>
</protein>
<dbReference type="GeneID" id="8107164"/>
<sequence>MQTAMGNILLGTKGAKHLLTRIPPDNVINTTSTTEPSITTYRTYVNHSAWRLYRPTYPNTDESIRFRSLLYVNKRISTSSHRQIHCNHPDLVAIKVWTAEIQFLIFSVYIPPLDVHQATSTTSTESALKEIENTIEQHTRESNKSTRLILAGDFNRHHPAWSHHSVSHIFTAQAEELINFFQEYQLQWCLPPGTLTYWSPSHLGKTSVLDLTLTNDPTTLIKCQLYHDNYGSDHRGTYSEWDLRPEHNENAKPKRAYDRADWAKIGQRLVESLGQALEIHSTADLDNEVNQLVETTTVVLDQHVPLQKPSPYSKCWFTPELKPQQTLLNQTR</sequence>
<gene>
    <name evidence="3" type="ORF">TSTA_109320</name>
</gene>
<dbReference type="Proteomes" id="UP000001745">
    <property type="component" value="Unassembled WGS sequence"/>
</dbReference>
<reference evidence="4" key="1">
    <citation type="journal article" date="2015" name="Genome Announc.">
        <title>Genome sequence of the AIDS-associated pathogen Penicillium marneffei (ATCC18224) and its near taxonomic relative Talaromyces stipitatus (ATCC10500).</title>
        <authorList>
            <person name="Nierman W.C."/>
            <person name="Fedorova-Abrams N.D."/>
            <person name="Andrianopoulos A."/>
        </authorList>
    </citation>
    <scope>NUCLEOTIDE SEQUENCE [LARGE SCALE GENOMIC DNA]</scope>
    <source>
        <strain evidence="4">ATCC 10500 / CBS 375.48 / QM 6759 / NRRL 1006</strain>
    </source>
</reference>
<evidence type="ECO:0000259" key="2">
    <source>
        <dbReference type="Pfam" id="PF14529"/>
    </source>
</evidence>
<keyword evidence="1" id="KW-0175">Coiled coil</keyword>
<dbReference type="OrthoDB" id="4352260at2759"/>
<dbReference type="SUPFAM" id="SSF56219">
    <property type="entry name" value="DNase I-like"/>
    <property type="match status" value="1"/>
</dbReference>
<feature type="coiled-coil region" evidence="1">
    <location>
        <begin position="121"/>
        <end position="148"/>
    </location>
</feature>
<dbReference type="OMA" id="HSSWRLY"/>
<keyword evidence="4" id="KW-1185">Reference proteome</keyword>
<dbReference type="HOGENOM" id="CLU_776351_0_0_1"/>
<dbReference type="InterPro" id="IPR036691">
    <property type="entry name" value="Endo/exonu/phosph_ase_sf"/>
</dbReference>